<dbReference type="AlphaFoldDB" id="A0A835XW17"/>
<dbReference type="SUPFAM" id="SSF52047">
    <property type="entry name" value="RNI-like"/>
    <property type="match status" value="1"/>
</dbReference>
<dbReference type="Proteomes" id="UP000612055">
    <property type="component" value="Unassembled WGS sequence"/>
</dbReference>
<accession>A0A835XW17</accession>
<comment type="caution">
    <text evidence="2">The sequence shown here is derived from an EMBL/GenBank/DDBJ whole genome shotgun (WGS) entry which is preliminary data.</text>
</comment>
<organism evidence="2 3">
    <name type="scientific">Edaphochlamys debaryana</name>
    <dbReference type="NCBI Taxonomy" id="47281"/>
    <lineage>
        <taxon>Eukaryota</taxon>
        <taxon>Viridiplantae</taxon>
        <taxon>Chlorophyta</taxon>
        <taxon>core chlorophytes</taxon>
        <taxon>Chlorophyceae</taxon>
        <taxon>CS clade</taxon>
        <taxon>Chlamydomonadales</taxon>
        <taxon>Chlamydomonadales incertae sedis</taxon>
        <taxon>Edaphochlamys</taxon>
    </lineage>
</organism>
<evidence type="ECO:0000313" key="2">
    <source>
        <dbReference type="EMBL" id="KAG2491236.1"/>
    </source>
</evidence>
<evidence type="ECO:0000256" key="1">
    <source>
        <dbReference type="SAM" id="MobiDB-lite"/>
    </source>
</evidence>
<evidence type="ECO:0000313" key="3">
    <source>
        <dbReference type="Proteomes" id="UP000612055"/>
    </source>
</evidence>
<reference evidence="2" key="1">
    <citation type="journal article" date="2020" name="bioRxiv">
        <title>Comparative genomics of Chlamydomonas.</title>
        <authorList>
            <person name="Craig R.J."/>
            <person name="Hasan A.R."/>
            <person name="Ness R.W."/>
            <person name="Keightley P.D."/>
        </authorList>
    </citation>
    <scope>NUCLEOTIDE SEQUENCE</scope>
    <source>
        <strain evidence="2">CCAP 11/70</strain>
    </source>
</reference>
<sequence length="868" mass="90360">MSLTLRMKLLSPDAAASVATAFPSLRQLHLLMDGDDAALGGAAEGLALLIDGRASNDGSQAADSSSGASLTPGNEREELCLSGRGPLPPSRLTAFLDLTARLPARTSLELAGDLTSVVHVSTLWPLLRLRSLSLPRVELRVGGDPDGMTVLLALTRLVIGALADRQPPPVEAALVAVPVPAAPLGQDRPLCVLPPRLAEYSLRSVQRWGAREQALVPLIHLAGLASAPGLARLDLTGQLVMPDADLVLHPGISQLAELTQLVARDMYFTRSAWALQPGGWIAAQQAQGGAAAGVCRLPPQLPQLTLTGPEFRVWSPLKSVLRLMAAEHFTRLEIKAPDVGSSCVLATAPLAGLAGLRELVAPGADLEGSARMASLTALTLLRAWRLLHPRAPGAAAVGAAAPPWVLPPILELLWLGSDSQDPGAGGADDGSAKDVLCGEGRGYLQSAHSPTRLKVSGPYPGSLRADALLRLSALRELEAPASTLLLGQDGLTALSTLTSIWVGRMETSPPDVAQPPTGVAARPVSRLPPRLLRLEVGTQLLLASCAALGPVPPTTQEVIAPLPSITMLSPVDHVSDWGGLFHSGQQLIAGVASFLSSLPEPPTTRTVALGPRPPRPPHEPAPAQPSRWQLGPVACSAYALGPGRGDGAEADVAQGHVSWLAALGSMPLRRLELTRIRLCLADVRALVTHLPLLEVLTLSLCELPDPSSLPLLAGLRRLQDLELDCGAWFGGFSGDDWSHLDCRLAPLCVWEEARRGDAGLPATATPGAAVQARPAEAGATAVGAEVEVEAEGRACCTQCAERGDGALPLGVARALLELCVAAPESLRRVRLGQWGCGRSGPALALGALVWDLAPQLEAAGRGGLELET</sequence>
<feature type="region of interest" description="Disordered" evidence="1">
    <location>
        <begin position="602"/>
        <end position="626"/>
    </location>
</feature>
<name>A0A835XW17_9CHLO</name>
<protein>
    <submittedName>
        <fullName evidence="2">Uncharacterized protein</fullName>
    </submittedName>
</protein>
<proteinExistence type="predicted"/>
<feature type="compositionally biased region" description="Pro residues" evidence="1">
    <location>
        <begin position="611"/>
        <end position="623"/>
    </location>
</feature>
<dbReference type="EMBL" id="JAEHOE010000055">
    <property type="protein sequence ID" value="KAG2491236.1"/>
    <property type="molecule type" value="Genomic_DNA"/>
</dbReference>
<gene>
    <name evidence="2" type="ORF">HYH03_010444</name>
</gene>
<keyword evidence="3" id="KW-1185">Reference proteome</keyword>